<keyword evidence="4" id="KW-1185">Reference proteome</keyword>
<keyword evidence="1" id="KW-1133">Transmembrane helix</keyword>
<keyword evidence="1" id="KW-0812">Transmembrane</keyword>
<organism evidence="3 4">
    <name type="scientific">Natribacillus halophilus</name>
    <dbReference type="NCBI Taxonomy" id="549003"/>
    <lineage>
        <taxon>Bacteria</taxon>
        <taxon>Bacillati</taxon>
        <taxon>Bacillota</taxon>
        <taxon>Bacilli</taxon>
        <taxon>Bacillales</taxon>
        <taxon>Bacillaceae</taxon>
        <taxon>Natribacillus</taxon>
    </lineage>
</organism>
<protein>
    <submittedName>
        <fullName evidence="3">PH domain-containing protein</fullName>
    </submittedName>
</protein>
<keyword evidence="1" id="KW-0472">Membrane</keyword>
<sequence length="151" mass="17570">MIKRLFKVTERDERVMTFWTSYSPVLVGVMIAAMMLVLFQQVWILTVVFFVFTVITFCIYYRVENDRLLIYIGPFRTKSVNIANIKSIVKTNTVLSAPAASVRDRIKVRSEFEMPVVISPKERNAFLEALLEVDPSIQIDEHVWKMDDWSG</sequence>
<dbReference type="GO" id="GO:0030153">
    <property type="term" value="P:bacteriocin immunity"/>
    <property type="evidence" value="ECO:0007669"/>
    <property type="project" value="InterPro"/>
</dbReference>
<name>A0A1G8QV18_9BACI</name>
<evidence type="ECO:0000313" key="4">
    <source>
        <dbReference type="Proteomes" id="UP000198853"/>
    </source>
</evidence>
<accession>A0A1G8QV18</accession>
<gene>
    <name evidence="3" type="ORF">SAMN04488123_11410</name>
</gene>
<dbReference type="Proteomes" id="UP000198853">
    <property type="component" value="Unassembled WGS sequence"/>
</dbReference>
<proteinExistence type="predicted"/>
<feature type="transmembrane region" description="Helical" evidence="1">
    <location>
        <begin position="16"/>
        <end position="36"/>
    </location>
</feature>
<dbReference type="RefSeq" id="WP_090399268.1">
    <property type="nucleotide sequence ID" value="NZ_FNEN01000014.1"/>
</dbReference>
<dbReference type="OrthoDB" id="6658731at2"/>
<evidence type="ECO:0000259" key="2">
    <source>
        <dbReference type="Pfam" id="PF06713"/>
    </source>
</evidence>
<reference evidence="3 4" key="1">
    <citation type="submission" date="2016-10" db="EMBL/GenBank/DDBJ databases">
        <authorList>
            <person name="de Groot N.N."/>
        </authorList>
    </citation>
    <scope>NUCLEOTIDE SEQUENCE [LARGE SCALE GENOMIC DNA]</scope>
    <source>
        <strain evidence="3 4">DSM 21771</strain>
    </source>
</reference>
<dbReference type="EMBL" id="FNEN01000014">
    <property type="protein sequence ID" value="SDJ08165.1"/>
    <property type="molecule type" value="Genomic_DNA"/>
</dbReference>
<evidence type="ECO:0000313" key="3">
    <source>
        <dbReference type="EMBL" id="SDJ08165.1"/>
    </source>
</evidence>
<dbReference type="InterPro" id="IPR009589">
    <property type="entry name" value="PH_YyaB-like"/>
</dbReference>
<feature type="transmembrane region" description="Helical" evidence="1">
    <location>
        <begin position="42"/>
        <end position="61"/>
    </location>
</feature>
<evidence type="ECO:0000256" key="1">
    <source>
        <dbReference type="SAM" id="Phobius"/>
    </source>
</evidence>
<feature type="domain" description="Uncharacterized protein YyaB-like PH" evidence="2">
    <location>
        <begin position="59"/>
        <end position="132"/>
    </location>
</feature>
<dbReference type="AlphaFoldDB" id="A0A1G8QV18"/>
<dbReference type="Pfam" id="PF06713">
    <property type="entry name" value="bPH_4"/>
    <property type="match status" value="1"/>
</dbReference>